<evidence type="ECO:0000256" key="2">
    <source>
        <dbReference type="ARBA" id="ARBA00022840"/>
    </source>
</evidence>
<comment type="caution">
    <text evidence="3">The sequence shown here is derived from an EMBL/GenBank/DDBJ whole genome shotgun (WGS) entry which is preliminary data.</text>
</comment>
<sequence>MTRGEIEALPEILFSQQTKKQFHRVVGFDLGSSELSCSYSNSIDKAPATATVFLDWEDGKIYRPFFPTCILYKNWSTTSSRGDTKVGFDGRPERNSPEEGDLYIPNIKDYVIQWIQQGAQDNQPDAILVLSHFFEAVYSHFEKAFKRFNDRLDKASKTQPTGDSKPATGDAVDAVDAAATTTATTATAAKRFSLDDCRFSFAVPDSLACKSEYTNLIRKAFVQAGFLRQGDDTNRLIFLTEAVAAGYSCIHAPQSSSGMELGTNYLVTDLGYDSTKLAIIQAQRTGATSSVLPSTHENTAAGYRSLSDNFRRYITERSDKLGLDIEQPEEVDLYVDAFEKYRRRNIDLNADTVEAEFTAIDKRIRISNKELREHVFKPYLDGIFSVIFKHCQAHQVAKIFFRGQYCEDSSFSKTCSDFVKNEKDRFRRIPILANWDEQPKHMVSNGAVSYGLRSASAQVPVFVPSKTPGVQADESEKVHEATDSNTSSEKFSYLGLPKGYFAVGIDFGTTFSGCSYADIGEMKEGDTRAIKTIDDWNLAYEYQKISTALVYNENSLSFSDLWGFDALKTEKLKHGDRQMQHFKLLLSPENVNRFYGCSNREIKDIMAGFFMVEMDTKKTTKSSKNTVKRKVKAKPLTPVDIIAEYLKKFNVEIKKHLHEKTKIPKKSLKLKYIITVPAMWTTTGRATMIEAAIKAGLIKSGESKSIQLITEPEAAALSCEDFMNKVLKTSRDVYTQESIFTVFDAGGGTVDLVTFRLTIKTTKDGKEEKKIEQIGDGTGDTCGGAYLDTIFREAINNFYTETMGRSSLGEDFYNLHMEIFKKKIKKTFMPSRRSDTVRRIDLPPLPTIPLDTEAKPWKESTDPDRPKLKCRLVNKNKVLEIPESEIKRCIFDPVVDKAVDVLRTHLKESSVNHRPSAILMVGGFSQSKYLQERIQEFCREEGIPHVSAPPNGATAISRGAVSYFLNPRLVSRKITSSSYAICVDLDSMSNYTSHLCYFIRKGASIEVEEKLYTKTVSVMYPGSAVIALFANDERVVDKADQEVEPYTTNDDNKIKKVAEYVIDLPDSPLLSPGTKVDLLVSFKASSDGVSLDIKSKNDKIKLQTSGQITKETCISFKRIEMDPLKVNLTANSLSGFNLFGIFRSK</sequence>
<keyword evidence="1" id="KW-0547">Nucleotide-binding</keyword>
<gene>
    <name evidence="3" type="ORF">MUCCIDRAFT_116289</name>
</gene>
<dbReference type="GO" id="GO:0140662">
    <property type="term" value="F:ATP-dependent protein folding chaperone"/>
    <property type="evidence" value="ECO:0007669"/>
    <property type="project" value="InterPro"/>
</dbReference>
<protein>
    <submittedName>
        <fullName evidence="3">Uncharacterized protein</fullName>
    </submittedName>
</protein>
<organism evidence="3 4">
    <name type="scientific">Mucor lusitanicus CBS 277.49</name>
    <dbReference type="NCBI Taxonomy" id="747725"/>
    <lineage>
        <taxon>Eukaryota</taxon>
        <taxon>Fungi</taxon>
        <taxon>Fungi incertae sedis</taxon>
        <taxon>Mucoromycota</taxon>
        <taxon>Mucoromycotina</taxon>
        <taxon>Mucoromycetes</taxon>
        <taxon>Mucorales</taxon>
        <taxon>Mucorineae</taxon>
        <taxon>Mucoraceae</taxon>
        <taxon>Mucor</taxon>
    </lineage>
</organism>
<dbReference type="Proteomes" id="UP000077051">
    <property type="component" value="Unassembled WGS sequence"/>
</dbReference>
<keyword evidence="4" id="KW-1185">Reference proteome</keyword>
<dbReference type="PANTHER" id="PTHR14187:SF5">
    <property type="entry name" value="HEAT SHOCK 70 KDA PROTEIN 12A"/>
    <property type="match status" value="1"/>
</dbReference>
<dbReference type="SUPFAM" id="SSF53067">
    <property type="entry name" value="Actin-like ATPase domain"/>
    <property type="match status" value="2"/>
</dbReference>
<dbReference type="InterPro" id="IPR043129">
    <property type="entry name" value="ATPase_NBD"/>
</dbReference>
<dbReference type="InterPro" id="IPR013126">
    <property type="entry name" value="Hsp_70_fam"/>
</dbReference>
<dbReference type="Gene3D" id="3.30.420.40">
    <property type="match status" value="3"/>
</dbReference>
<dbReference type="STRING" id="747725.A0A168GF71"/>
<proteinExistence type="predicted"/>
<dbReference type="AlphaFoldDB" id="A0A168GF71"/>
<reference evidence="3 4" key="1">
    <citation type="submission" date="2015-06" db="EMBL/GenBank/DDBJ databases">
        <title>Expansion of signal transduction pathways in fungi by whole-genome duplication.</title>
        <authorList>
            <consortium name="DOE Joint Genome Institute"/>
            <person name="Corrochano L.M."/>
            <person name="Kuo A."/>
            <person name="Marcet-Houben M."/>
            <person name="Polaino S."/>
            <person name="Salamov A."/>
            <person name="Villalobos J.M."/>
            <person name="Alvarez M.I."/>
            <person name="Avalos J."/>
            <person name="Benito E.P."/>
            <person name="Benoit I."/>
            <person name="Burger G."/>
            <person name="Camino L.P."/>
            <person name="Canovas D."/>
            <person name="Cerda-Olmedo E."/>
            <person name="Cheng J.-F."/>
            <person name="Dominguez A."/>
            <person name="Elias M."/>
            <person name="Eslava A.P."/>
            <person name="Glaser F."/>
            <person name="Grimwood J."/>
            <person name="Gutierrez G."/>
            <person name="Heitman J."/>
            <person name="Henrissat B."/>
            <person name="Iturriaga E.A."/>
            <person name="Lang B.F."/>
            <person name="Lavin J.L."/>
            <person name="Lee S."/>
            <person name="Li W."/>
            <person name="Lindquist E."/>
            <person name="Lopez-Garcia S."/>
            <person name="Luque E.M."/>
            <person name="Marcos A.T."/>
            <person name="Martin J."/>
            <person name="Mccluskey K."/>
            <person name="Medina H.R."/>
            <person name="Miralles-Duran A."/>
            <person name="Miyazaki A."/>
            <person name="Munoz-Torres E."/>
            <person name="Oguiza J.A."/>
            <person name="Ohm R."/>
            <person name="Olmedo M."/>
            <person name="Orejas M."/>
            <person name="Ortiz-Castellanos L."/>
            <person name="Pisabarro A.G."/>
            <person name="Rodriguez-Romero J."/>
            <person name="Ruiz-Herrera J."/>
            <person name="Ruiz-Vazquez R."/>
            <person name="Sanz C."/>
            <person name="Schackwitz W."/>
            <person name="Schmutz J."/>
            <person name="Shahriari M."/>
            <person name="Shelest E."/>
            <person name="Silva-Franco F."/>
            <person name="Soanes D."/>
            <person name="Syed K."/>
            <person name="Tagua V.G."/>
            <person name="Talbot N.J."/>
            <person name="Thon M."/>
            <person name="De Vries R.P."/>
            <person name="Wiebenga A."/>
            <person name="Yadav J.S."/>
            <person name="Braun E.L."/>
            <person name="Baker S."/>
            <person name="Garre V."/>
            <person name="Horwitz B."/>
            <person name="Torres-Martinez S."/>
            <person name="Idnurm A."/>
            <person name="Herrera-Estrella A."/>
            <person name="Gabaldon T."/>
            <person name="Grigoriev I.V."/>
        </authorList>
    </citation>
    <scope>NUCLEOTIDE SEQUENCE [LARGE SCALE GENOMIC DNA]</scope>
    <source>
        <strain evidence="3 4">CBS 277.49</strain>
    </source>
</reference>
<dbReference type="PANTHER" id="PTHR14187">
    <property type="entry name" value="ALPHA KINASE/ELONGATION FACTOR 2 KINASE"/>
    <property type="match status" value="1"/>
</dbReference>
<evidence type="ECO:0000313" key="3">
    <source>
        <dbReference type="EMBL" id="OAC97630.1"/>
    </source>
</evidence>
<dbReference type="CDD" id="cd10170">
    <property type="entry name" value="ASKHA_NBD_HSP70"/>
    <property type="match status" value="1"/>
</dbReference>
<dbReference type="Pfam" id="PF00012">
    <property type="entry name" value="HSP70"/>
    <property type="match status" value="1"/>
</dbReference>
<dbReference type="VEuPathDB" id="FungiDB:MUCCIDRAFT_116289"/>
<dbReference type="EMBL" id="AMYB01000014">
    <property type="protein sequence ID" value="OAC97630.1"/>
    <property type="molecule type" value="Genomic_DNA"/>
</dbReference>
<dbReference type="GO" id="GO:0005524">
    <property type="term" value="F:ATP binding"/>
    <property type="evidence" value="ECO:0007669"/>
    <property type="project" value="UniProtKB-KW"/>
</dbReference>
<dbReference type="Gene3D" id="3.90.640.10">
    <property type="entry name" value="Actin, Chain A, domain 4"/>
    <property type="match status" value="1"/>
</dbReference>
<accession>A0A168GF71</accession>
<evidence type="ECO:0000313" key="4">
    <source>
        <dbReference type="Proteomes" id="UP000077051"/>
    </source>
</evidence>
<name>A0A168GF71_MUCCL</name>
<dbReference type="OrthoDB" id="2275019at2759"/>
<evidence type="ECO:0000256" key="1">
    <source>
        <dbReference type="ARBA" id="ARBA00022741"/>
    </source>
</evidence>
<keyword evidence="2" id="KW-0067">ATP-binding</keyword>